<evidence type="ECO:0000256" key="2">
    <source>
        <dbReference type="ARBA" id="ARBA00022692"/>
    </source>
</evidence>
<keyword evidence="4 5" id="KW-0472">Membrane</keyword>
<name>A0ABW3LQ38_9BACI</name>
<keyword evidence="8" id="KW-1185">Reference proteome</keyword>
<dbReference type="HAMAP" id="MF_01600">
    <property type="entry name" value="UPF0182"/>
    <property type="match status" value="1"/>
</dbReference>
<evidence type="ECO:0000256" key="5">
    <source>
        <dbReference type="HAMAP-Rule" id="MF_01600"/>
    </source>
</evidence>
<organism evidence="7 8">
    <name type="scientific">Virgibacillus byunsanensis</name>
    <dbReference type="NCBI Taxonomy" id="570945"/>
    <lineage>
        <taxon>Bacteria</taxon>
        <taxon>Bacillati</taxon>
        <taxon>Bacillota</taxon>
        <taxon>Bacilli</taxon>
        <taxon>Bacillales</taxon>
        <taxon>Bacillaceae</taxon>
        <taxon>Virgibacillus</taxon>
    </lineage>
</organism>
<comment type="caution">
    <text evidence="7">The sequence shown here is derived from an EMBL/GenBank/DDBJ whole genome shotgun (WGS) entry which is preliminary data.</text>
</comment>
<dbReference type="Pfam" id="PF03699">
    <property type="entry name" value="UPF0182"/>
    <property type="match status" value="1"/>
</dbReference>
<comment type="subcellular location">
    <subcellularLocation>
        <location evidence="5">Cell membrane</location>
        <topology evidence="5">Multi-pass membrane protein</topology>
    </subcellularLocation>
</comment>
<comment type="similarity">
    <text evidence="5">Belongs to the UPF0182 family.</text>
</comment>
<feature type="transmembrane region" description="Helical" evidence="5">
    <location>
        <begin position="21"/>
        <end position="43"/>
    </location>
</feature>
<feature type="transmembrane region" description="Helical" evidence="5">
    <location>
        <begin position="157"/>
        <end position="183"/>
    </location>
</feature>
<feature type="region of interest" description="Disordered" evidence="6">
    <location>
        <begin position="848"/>
        <end position="875"/>
    </location>
</feature>
<gene>
    <name evidence="7" type="ORF">ACFQ3N_17660</name>
</gene>
<keyword evidence="3 5" id="KW-1133">Transmembrane helix</keyword>
<proteinExistence type="inferred from homology"/>
<dbReference type="Proteomes" id="UP001597040">
    <property type="component" value="Unassembled WGS sequence"/>
</dbReference>
<dbReference type="InterPro" id="IPR005372">
    <property type="entry name" value="UPF0182"/>
</dbReference>
<feature type="transmembrane region" description="Helical" evidence="5">
    <location>
        <begin position="256"/>
        <end position="274"/>
    </location>
</feature>
<dbReference type="RefSeq" id="WP_390364062.1">
    <property type="nucleotide sequence ID" value="NZ_JBHTKJ010000065.1"/>
</dbReference>
<feature type="transmembrane region" description="Helical" evidence="5">
    <location>
        <begin position="112"/>
        <end position="137"/>
    </location>
</feature>
<dbReference type="PANTHER" id="PTHR39344">
    <property type="entry name" value="UPF0182 PROTEIN SLL1060"/>
    <property type="match status" value="1"/>
</dbReference>
<feature type="compositionally biased region" description="Acidic residues" evidence="6">
    <location>
        <begin position="849"/>
        <end position="869"/>
    </location>
</feature>
<accession>A0ABW3LQ38</accession>
<keyword evidence="2 5" id="KW-0812">Transmembrane</keyword>
<evidence type="ECO:0000313" key="7">
    <source>
        <dbReference type="EMBL" id="MFD1040203.1"/>
    </source>
</evidence>
<sequence length="918" mass="105356">MDFGENVSEEQIKKWKKRLKPIGFAIGFIILLLIVGLIASQWFTDYIWMNSLEFGEVFITIFSSKIVLGVIGFLLFLVVTYFTLWWIRRSYLGHFDGHQLPPIMLSRKKSTAIIAVVAIFVGAIGSSVVQGIGWESALKLLNHASFGETDPYFNLDISFYVFVLPFLKFIVNLLLGLSIFILLLEIGAYSVFNMYRSSRSAQLHMGVTLGIIGLLLACTHLLDPYDTLLTNQVNIFQESVVHGLSYTDQLINIPKAYVLAAAAIIGTVWMIIALNRRRVEAMATPIIAYVALIIVGQLASVVVQNYIVSPNEFSKETPYLEHNLSYTRDAYELGQIEEKDHPGNYSLDEDMVERNEMTIDNIRINDVRPLLEVYNQIQTFRTYYEFNDIDIDRYEIDGNYEQVFVGARELNTNDLPSQAKTWVNQNLRYTHGYGIAMSHVNKVTAQGQPEYMMEDLPPEGVLDIERPQIYFGEENSQNVIVNSKVDEFDYPSGDQNVSSRFDADTGIPLAGINRLLFALNEGSFRMLISDQVSGDSQLLATRNIMDRVNRIAPFFDYDTDPYIFVRDDGSLAWIIDAYLTAERYPYAEPYQGDNSYVRNSVKVVVDAYTGEVDYYVVQPDDPVLQTYQNMFPDLFTEEVPEDVQAHFRYPENLFSIQADMYRTYHMDNLEVFYNREDIWQIPTEKYFNEDIQMEPYYITMKLPESDEEEFILMTPFTPNNRQNMISWMGVRNDGENYGELFVYRFPKQTNVYGPQQIENRINQSSEISEQLNLWSQGGSQVIRGNLLAIPIEDTVMYVEPIYIESSNTTSLPEVQRVVIAYENYIVMERTFDEALEKIIDLSAGRIDDDLTVPDIPDEETGEETEEPEDPTQPILNAEESLQELSDLFSSYQNALSDGEWERAGEIMSEIESRLSELE</sequence>
<keyword evidence="1 5" id="KW-1003">Cell membrane</keyword>
<evidence type="ECO:0000256" key="3">
    <source>
        <dbReference type="ARBA" id="ARBA00022989"/>
    </source>
</evidence>
<feature type="transmembrane region" description="Helical" evidence="5">
    <location>
        <begin position="286"/>
        <end position="307"/>
    </location>
</feature>
<dbReference type="EMBL" id="JBHTKJ010000065">
    <property type="protein sequence ID" value="MFD1040203.1"/>
    <property type="molecule type" value="Genomic_DNA"/>
</dbReference>
<dbReference type="PANTHER" id="PTHR39344:SF1">
    <property type="entry name" value="UPF0182 PROTEIN SLL1060"/>
    <property type="match status" value="1"/>
</dbReference>
<evidence type="ECO:0000256" key="1">
    <source>
        <dbReference type="ARBA" id="ARBA00022475"/>
    </source>
</evidence>
<reference evidence="8" key="1">
    <citation type="journal article" date="2019" name="Int. J. Syst. Evol. Microbiol.">
        <title>The Global Catalogue of Microorganisms (GCM) 10K type strain sequencing project: providing services to taxonomists for standard genome sequencing and annotation.</title>
        <authorList>
            <consortium name="The Broad Institute Genomics Platform"/>
            <consortium name="The Broad Institute Genome Sequencing Center for Infectious Disease"/>
            <person name="Wu L."/>
            <person name="Ma J."/>
        </authorList>
    </citation>
    <scope>NUCLEOTIDE SEQUENCE [LARGE SCALE GENOMIC DNA]</scope>
    <source>
        <strain evidence="8">CCUG 56754</strain>
    </source>
</reference>
<evidence type="ECO:0000256" key="6">
    <source>
        <dbReference type="SAM" id="MobiDB-lite"/>
    </source>
</evidence>
<protein>
    <recommendedName>
        <fullName evidence="5">UPF0182 protein ACFQ3N_17660</fullName>
    </recommendedName>
</protein>
<evidence type="ECO:0000313" key="8">
    <source>
        <dbReference type="Proteomes" id="UP001597040"/>
    </source>
</evidence>
<feature type="transmembrane region" description="Helical" evidence="5">
    <location>
        <begin position="66"/>
        <end position="87"/>
    </location>
</feature>
<feature type="transmembrane region" description="Helical" evidence="5">
    <location>
        <begin position="203"/>
        <end position="222"/>
    </location>
</feature>
<evidence type="ECO:0000256" key="4">
    <source>
        <dbReference type="ARBA" id="ARBA00023136"/>
    </source>
</evidence>